<dbReference type="InterPro" id="IPR016024">
    <property type="entry name" value="ARM-type_fold"/>
</dbReference>
<keyword evidence="2" id="KW-0833">Ubl conjugation pathway</keyword>
<feature type="compositionally biased region" description="Acidic residues" evidence="3">
    <location>
        <begin position="334"/>
        <end position="368"/>
    </location>
</feature>
<comment type="caution">
    <text evidence="4">The sequence shown here is derived from an EMBL/GenBank/DDBJ whole genome shotgun (WGS) entry which is preliminary data.</text>
</comment>
<dbReference type="SUPFAM" id="SSF48371">
    <property type="entry name" value="ARM repeat"/>
    <property type="match status" value="1"/>
</dbReference>
<keyword evidence="5" id="KW-1185">Reference proteome</keyword>
<dbReference type="PANTHER" id="PTHR12696">
    <property type="entry name" value="TIP120"/>
    <property type="match status" value="1"/>
</dbReference>
<keyword evidence="1" id="KW-0677">Repeat</keyword>
<reference evidence="4 5" key="1">
    <citation type="submission" date="2024-04" db="EMBL/GenBank/DDBJ databases">
        <title>Tritrichomonas musculus Genome.</title>
        <authorList>
            <person name="Alves-Ferreira E."/>
            <person name="Grigg M."/>
            <person name="Lorenzi H."/>
            <person name="Galac M."/>
        </authorList>
    </citation>
    <scope>NUCLEOTIDE SEQUENCE [LARGE SCALE GENOMIC DNA]</scope>
    <source>
        <strain evidence="4 5">EAF2021</strain>
    </source>
</reference>
<dbReference type="InterPro" id="IPR039852">
    <property type="entry name" value="CAND1/CAND2"/>
</dbReference>
<proteinExistence type="predicted"/>
<dbReference type="Proteomes" id="UP001470230">
    <property type="component" value="Unassembled WGS sequence"/>
</dbReference>
<name>A0ABR2GY00_9EUKA</name>
<gene>
    <name evidence="4" type="ORF">M9Y10_032853</name>
</gene>
<dbReference type="Gene3D" id="1.25.10.10">
    <property type="entry name" value="Leucine-rich Repeat Variant"/>
    <property type="match status" value="1"/>
</dbReference>
<evidence type="ECO:0000313" key="5">
    <source>
        <dbReference type="Proteomes" id="UP001470230"/>
    </source>
</evidence>
<evidence type="ECO:0000313" key="4">
    <source>
        <dbReference type="EMBL" id="KAK8838814.1"/>
    </source>
</evidence>
<evidence type="ECO:0000256" key="2">
    <source>
        <dbReference type="ARBA" id="ARBA00022786"/>
    </source>
</evidence>
<evidence type="ECO:0000256" key="3">
    <source>
        <dbReference type="SAM" id="MobiDB-lite"/>
    </source>
</evidence>
<dbReference type="EMBL" id="JAPFFF010000054">
    <property type="protein sequence ID" value="KAK8838814.1"/>
    <property type="molecule type" value="Genomic_DNA"/>
</dbReference>
<accession>A0ABR2GY00</accession>
<evidence type="ECO:0000256" key="1">
    <source>
        <dbReference type="ARBA" id="ARBA00022737"/>
    </source>
</evidence>
<protein>
    <submittedName>
        <fullName evidence="4">Cullin-associated NEDD8-dissociated protein 1</fullName>
    </submittedName>
</protein>
<dbReference type="InterPro" id="IPR011989">
    <property type="entry name" value="ARM-like"/>
</dbReference>
<feature type="region of interest" description="Disordered" evidence="3">
    <location>
        <begin position="332"/>
        <end position="368"/>
    </location>
</feature>
<organism evidence="4 5">
    <name type="scientific">Tritrichomonas musculus</name>
    <dbReference type="NCBI Taxonomy" id="1915356"/>
    <lineage>
        <taxon>Eukaryota</taxon>
        <taxon>Metamonada</taxon>
        <taxon>Parabasalia</taxon>
        <taxon>Tritrichomonadida</taxon>
        <taxon>Tritrichomonadidae</taxon>
        <taxon>Tritrichomonas</taxon>
    </lineage>
</organism>
<sequence length="1287" mass="146186">MSSETLPPFNINKFLKNLRDSDTDFTIIAFNDLIDYLNKVKEFELPQEIIQNDFLPSVINRLSDKTPAIVNPIFRIIVLLAGKLPIASLSVFFDHIFNFVNDSECQVRNQILSVLREILSHSTSFPLEKQQIIVKFFISKLNESANVEILVFNIDLLATLLERLGDLFNESNLNHAKELIIAHFEDSRLDILPSIASLTKIWMTVAVNKLPDEFYKMIQELYKLGENNPNAFTILSSMVCYRPSIYQKEAVKLIELFSDRIKMEEEELSQKLNEDQETDIYYDTPYVSHMVDYLSSLTSLVKTFHDECTDEMVDNFMKMLFLSSYLTYGLSQSNDDDNQDNGNDEEDEDDGFEVEPGEDGEEVDLDDVDDEIVTGDDSWKIRKAAMTFATVLIQFFTAKFYDTLGYRDENNDCLGVVNTLIKDGDSGAQKDAFDFLQVVIHYYKDYLQPEDVDQWFLTLNSQLSAKNSQSIASIVIDTITYVLNEYKSIPYDLLVKIIGSIRPLLNNNTIQPSLVFILTIFNVANPPTSDVVSAVAVVLTDIINNTNISSTVPYLSTTSKLFVYARSIDNDGDQECIDNLRNLVSSIISLCTYSEEPTEKSIQAFEVLGVFLASFDNDIVGLDKDSLDIIVQTFEKDQTMKTMKPICGSICLIAASPNGIEKLTSYADRILHRLCDILKQNTKDIDNSYLFRYLWTLRMLLEKNIVSPESNECEEIAPYLAIIFSTPDPRNILLSISIFILIPNTILQSLNSIQYALQDKNFEDHIINGFAQLISLGAEHDISQVEKALISLVESEYAKGARQESNEITQNIAYVIGFVSGQYQDIREKLLHDFEQKIVNPTNLATLPFALKCVGEIGALIDLSDKTQLIDSVFQLIGHSNREVFNAAAECIGLLATGSMNTILPRVLKQALLVNDNSVWILATLSMTKRLSLIDPNKLHFVGDEFNTISSFLIQNADYSKPTEKSIAESFSYMIKINPNEYIKQLLEIAQTKPEAGPVASHGIAIYFEETANSPNPYYCFNFINDIMNSFNADNPRVSEYIILCLKICLRIQKRHYNQENDTSNLEITTNSEDIPDVNLFEYKEIIFEATKYDEQKQVITIDLGLNQKEAVDIGINLRLNAINCLILILQMDKEFFNTEELFNLVLWVIKNDPSEEVKSLSISLLTDIILDKDKAFELFEIISRESTEFNEIEKIIFTSKTKVDFLEESFFRLLVAIKILTENRKINEIEKIYARHKDDGRIKKLESDLSYSITESSPLTAILTAGSASVSLMKSFYPEASIIYLI</sequence>